<evidence type="ECO:0000313" key="1">
    <source>
        <dbReference type="EMBL" id="MDR6868255.1"/>
    </source>
</evidence>
<evidence type="ECO:0000313" key="2">
    <source>
        <dbReference type="Proteomes" id="UP001259347"/>
    </source>
</evidence>
<protein>
    <submittedName>
        <fullName evidence="1">Uncharacterized protein</fullName>
    </submittedName>
</protein>
<comment type="caution">
    <text evidence="1">The sequence shown here is derived from an EMBL/GenBank/DDBJ whole genome shotgun (WGS) entry which is preliminary data.</text>
</comment>
<organism evidence="1 2">
    <name type="scientific">Microbacterium resistens</name>
    <dbReference type="NCBI Taxonomy" id="156977"/>
    <lineage>
        <taxon>Bacteria</taxon>
        <taxon>Bacillati</taxon>
        <taxon>Actinomycetota</taxon>
        <taxon>Actinomycetes</taxon>
        <taxon>Micrococcales</taxon>
        <taxon>Microbacteriaceae</taxon>
        <taxon>Microbacterium</taxon>
    </lineage>
</organism>
<proteinExistence type="predicted"/>
<accession>A0ABU1SF84</accession>
<reference evidence="1 2" key="1">
    <citation type="submission" date="2023-07" db="EMBL/GenBank/DDBJ databases">
        <title>Sorghum-associated microbial communities from plants grown in Nebraska, USA.</title>
        <authorList>
            <person name="Schachtman D."/>
        </authorList>
    </citation>
    <scope>NUCLEOTIDE SEQUENCE [LARGE SCALE GENOMIC DNA]</scope>
    <source>
        <strain evidence="1 2">2980</strain>
    </source>
</reference>
<dbReference type="Proteomes" id="UP001259347">
    <property type="component" value="Unassembled WGS sequence"/>
</dbReference>
<keyword evidence="2" id="KW-1185">Reference proteome</keyword>
<sequence length="51" mass="5817">MDDSFNLDIGSLPIGTTSLLYQSVKRKPRSETTAGWREYRHAGYEQVTIAR</sequence>
<gene>
    <name evidence="1" type="ORF">J2Y69_002869</name>
</gene>
<name>A0ABU1SF84_9MICO</name>
<dbReference type="EMBL" id="JAVDUM010000013">
    <property type="protein sequence ID" value="MDR6868255.1"/>
    <property type="molecule type" value="Genomic_DNA"/>
</dbReference>